<dbReference type="InterPro" id="IPR042100">
    <property type="entry name" value="Bug_dom1"/>
</dbReference>
<dbReference type="RefSeq" id="WP_160550120.1">
    <property type="nucleotide sequence ID" value="NZ_CP047650.1"/>
</dbReference>
<accession>A0A857J0H4</accession>
<dbReference type="PANTHER" id="PTHR42928:SF5">
    <property type="entry name" value="BLR1237 PROTEIN"/>
    <property type="match status" value="1"/>
</dbReference>
<dbReference type="PANTHER" id="PTHR42928">
    <property type="entry name" value="TRICARBOXYLATE-BINDING PROTEIN"/>
    <property type="match status" value="1"/>
</dbReference>
<dbReference type="InterPro" id="IPR005064">
    <property type="entry name" value="BUG"/>
</dbReference>
<feature type="chain" id="PRO_5032580055" evidence="2">
    <location>
        <begin position="23"/>
        <end position="323"/>
    </location>
</feature>
<reference evidence="3 4" key="1">
    <citation type="submission" date="2020-01" db="EMBL/GenBank/DDBJ databases">
        <title>Genome sequencing of strain KACC 21265.</title>
        <authorList>
            <person name="Heo J."/>
            <person name="Kim S.-J."/>
            <person name="Kim J.-S."/>
            <person name="Hong S.-B."/>
            <person name="Kwon S.-W."/>
        </authorList>
    </citation>
    <scope>NUCLEOTIDE SEQUENCE [LARGE SCALE GENOMIC DNA]</scope>
    <source>
        <strain evidence="3 4">KACC 21265</strain>
    </source>
</reference>
<dbReference type="KEGG" id="xyk:GT347_00465"/>
<dbReference type="PIRSF" id="PIRSF017082">
    <property type="entry name" value="YflP"/>
    <property type="match status" value="1"/>
</dbReference>
<gene>
    <name evidence="3" type="ORF">GT347_00465</name>
</gene>
<comment type="similarity">
    <text evidence="1">Belongs to the UPF0065 (bug) family.</text>
</comment>
<dbReference type="Gene3D" id="3.40.190.10">
    <property type="entry name" value="Periplasmic binding protein-like II"/>
    <property type="match status" value="1"/>
</dbReference>
<dbReference type="CDD" id="cd07012">
    <property type="entry name" value="PBP2_Bug_TTT"/>
    <property type="match status" value="1"/>
</dbReference>
<evidence type="ECO:0000313" key="4">
    <source>
        <dbReference type="Proteomes" id="UP000464787"/>
    </source>
</evidence>
<organism evidence="3 4">
    <name type="scientific">Xylophilus rhododendri</name>
    <dbReference type="NCBI Taxonomy" id="2697032"/>
    <lineage>
        <taxon>Bacteria</taxon>
        <taxon>Pseudomonadati</taxon>
        <taxon>Pseudomonadota</taxon>
        <taxon>Betaproteobacteria</taxon>
        <taxon>Burkholderiales</taxon>
        <taxon>Xylophilus</taxon>
    </lineage>
</organism>
<dbReference type="AlphaFoldDB" id="A0A857J0H4"/>
<protein>
    <submittedName>
        <fullName evidence="3">Tripartite tricarboxylate transporter substrate binding protein</fullName>
    </submittedName>
</protein>
<dbReference type="Proteomes" id="UP000464787">
    <property type="component" value="Chromosome"/>
</dbReference>
<dbReference type="Gene3D" id="3.40.190.150">
    <property type="entry name" value="Bordetella uptake gene, domain 1"/>
    <property type="match status" value="1"/>
</dbReference>
<keyword evidence="4" id="KW-1185">Reference proteome</keyword>
<name>A0A857J0H4_9BURK</name>
<dbReference type="Pfam" id="PF03401">
    <property type="entry name" value="TctC"/>
    <property type="match status" value="1"/>
</dbReference>
<dbReference type="EMBL" id="CP047650">
    <property type="protein sequence ID" value="QHI96602.1"/>
    <property type="molecule type" value="Genomic_DNA"/>
</dbReference>
<keyword evidence="2" id="KW-0732">Signal</keyword>
<proteinExistence type="inferred from homology"/>
<feature type="signal peptide" evidence="2">
    <location>
        <begin position="1"/>
        <end position="22"/>
    </location>
</feature>
<evidence type="ECO:0000313" key="3">
    <source>
        <dbReference type="EMBL" id="QHI96602.1"/>
    </source>
</evidence>
<sequence>MKTNFARPLVLALTLLAGAAQAQTAAFPNKPIHINVGASAGGGTDVVARLIGEKMGPLIGQPFIIDNRPGAANTIAADVTAKAPADGYSLLAATNSPQVIAPHLMKLSFDPLKQLTPLGMVVQVPHVLIVNAASSFRSFPELLAEIKAKPDNVRYASSGIGSVQHIAAELFMASTGSKMIHIPYKGSSQAHQDILAGQVEMMLDTTSSAMGLIKAGKFRALAVTTPKRAAELPDVPTLDELGVKGAEMSTWYAMYAPAATPAPVLDRLVRDFQKTLQMPEVQSKLKGLGGEPSTLTREQFIALQASDDKRFAALIKQRDIKLD</sequence>
<dbReference type="SUPFAM" id="SSF53850">
    <property type="entry name" value="Periplasmic binding protein-like II"/>
    <property type="match status" value="1"/>
</dbReference>
<evidence type="ECO:0000256" key="2">
    <source>
        <dbReference type="SAM" id="SignalP"/>
    </source>
</evidence>
<evidence type="ECO:0000256" key="1">
    <source>
        <dbReference type="ARBA" id="ARBA00006987"/>
    </source>
</evidence>